<reference evidence="1 2" key="1">
    <citation type="submission" date="2020-01" db="EMBL/GenBank/DDBJ databases">
        <title>Whole genome sequence of Heliobacterium gestii DSM 11169.</title>
        <authorList>
            <person name="Kyndt J.A."/>
            <person name="Meyer T.E."/>
        </authorList>
    </citation>
    <scope>NUCLEOTIDE SEQUENCE [LARGE SCALE GENOMIC DNA]</scope>
    <source>
        <strain evidence="1 2">DSM 11169</strain>
    </source>
</reference>
<sequence>MSRLRRIEREKKTVHAMIRLSCARRHHHPEGLCDDCRSLLDYAWARLDRCAFGDDKPTCGKCPIHCYKKDRRDAIIDVMRFSGPRMVWTNPFLALGHVIDGFRRVPPLPSKGKRENGDL</sequence>
<evidence type="ECO:0000313" key="2">
    <source>
        <dbReference type="Proteomes" id="UP000471031"/>
    </source>
</evidence>
<protein>
    <submittedName>
        <fullName evidence="1">Nitrous oxide-stimulated promoter family protein</fullName>
    </submittedName>
</protein>
<organism evidence="1 2">
    <name type="scientific">Heliomicrobium gestii</name>
    <name type="common">Heliobacterium gestii</name>
    <dbReference type="NCBI Taxonomy" id="2699"/>
    <lineage>
        <taxon>Bacteria</taxon>
        <taxon>Bacillati</taxon>
        <taxon>Bacillota</taxon>
        <taxon>Clostridia</taxon>
        <taxon>Eubacteriales</taxon>
        <taxon>Heliobacteriaceae</taxon>
        <taxon>Heliomicrobium</taxon>
    </lineage>
</organism>
<gene>
    <name evidence="1" type="ORF">GTO89_15965</name>
</gene>
<dbReference type="AlphaFoldDB" id="A0A845LEC7"/>
<accession>A0A845LEC7</accession>
<proteinExistence type="predicted"/>
<dbReference type="RefSeq" id="WP_161263095.1">
    <property type="nucleotide sequence ID" value="NZ_JAFBDC010000019.1"/>
</dbReference>
<keyword evidence="2" id="KW-1185">Reference proteome</keyword>
<dbReference type="EMBL" id="WXEX01000018">
    <property type="protein sequence ID" value="MZP44528.1"/>
    <property type="molecule type" value="Genomic_DNA"/>
</dbReference>
<dbReference type="OrthoDB" id="164329at2"/>
<dbReference type="InterPro" id="IPR020483">
    <property type="entry name" value="Uncharacterised_YgbA"/>
</dbReference>
<name>A0A845LEC7_HELGE</name>
<comment type="caution">
    <text evidence="1">The sequence shown here is derived from an EMBL/GenBank/DDBJ whole genome shotgun (WGS) entry which is preliminary data.</text>
</comment>
<dbReference type="Pfam" id="PF11756">
    <property type="entry name" value="YgbA_NO"/>
    <property type="match status" value="1"/>
</dbReference>
<dbReference type="Proteomes" id="UP000471031">
    <property type="component" value="Unassembled WGS sequence"/>
</dbReference>
<evidence type="ECO:0000313" key="1">
    <source>
        <dbReference type="EMBL" id="MZP44528.1"/>
    </source>
</evidence>
<dbReference type="NCBIfam" id="NF007714">
    <property type="entry name" value="PRK10410.1-2"/>
    <property type="match status" value="1"/>
</dbReference>